<organism evidence="2 3">
    <name type="scientific">Candidatus Danuiimicrobium aquiferis</name>
    <dbReference type="NCBI Taxonomy" id="1801832"/>
    <lineage>
        <taxon>Bacteria</taxon>
        <taxon>Pseudomonadati</taxon>
        <taxon>Candidatus Omnitrophota</taxon>
        <taxon>Candidatus Danuiimicrobium</taxon>
    </lineage>
</organism>
<dbReference type="Proteomes" id="UP000178187">
    <property type="component" value="Unassembled WGS sequence"/>
</dbReference>
<evidence type="ECO:0008006" key="4">
    <source>
        <dbReference type="Google" id="ProtNLM"/>
    </source>
</evidence>
<keyword evidence="1" id="KW-0812">Transmembrane</keyword>
<evidence type="ECO:0000313" key="3">
    <source>
        <dbReference type="Proteomes" id="UP000178187"/>
    </source>
</evidence>
<dbReference type="AlphaFoldDB" id="A0A1G1KQH3"/>
<feature type="transmembrane region" description="Helical" evidence="1">
    <location>
        <begin position="6"/>
        <end position="29"/>
    </location>
</feature>
<keyword evidence="1" id="KW-0472">Membrane</keyword>
<evidence type="ECO:0000256" key="1">
    <source>
        <dbReference type="SAM" id="Phobius"/>
    </source>
</evidence>
<accession>A0A1G1KQH3</accession>
<proteinExistence type="predicted"/>
<sequence>MRNWESLLGTLIYILAALIAALAVVQLVVTPFRLGSQKSSGHALSSIDSFRMTKLKPLEAYKSDFASHALFSKLRVAVVPKGPTIDDLLKQYSINGIIQGAVPDVLIMNNRTRQTQILSAGQSFDQFKIIQIKQHSIMVEYQGQQKELFIAEGQQ</sequence>
<dbReference type="EMBL" id="MHFR01000068">
    <property type="protein sequence ID" value="OGW95173.1"/>
    <property type="molecule type" value="Genomic_DNA"/>
</dbReference>
<keyword evidence="1" id="KW-1133">Transmembrane helix</keyword>
<reference evidence="2 3" key="1">
    <citation type="journal article" date="2016" name="Nat. Commun.">
        <title>Thousands of microbial genomes shed light on interconnected biogeochemical processes in an aquifer system.</title>
        <authorList>
            <person name="Anantharaman K."/>
            <person name="Brown C.T."/>
            <person name="Hug L.A."/>
            <person name="Sharon I."/>
            <person name="Castelle C.J."/>
            <person name="Probst A.J."/>
            <person name="Thomas B.C."/>
            <person name="Singh A."/>
            <person name="Wilkins M.J."/>
            <person name="Karaoz U."/>
            <person name="Brodie E.L."/>
            <person name="Williams K.H."/>
            <person name="Hubbard S.S."/>
            <person name="Banfield J.F."/>
        </authorList>
    </citation>
    <scope>NUCLEOTIDE SEQUENCE [LARGE SCALE GENOMIC DNA]</scope>
</reference>
<name>A0A1G1KQH3_9BACT</name>
<evidence type="ECO:0000313" key="2">
    <source>
        <dbReference type="EMBL" id="OGW95173.1"/>
    </source>
</evidence>
<protein>
    <recommendedName>
        <fullName evidence="4">Type II secretion system protein GspC N-terminal domain-containing protein</fullName>
    </recommendedName>
</protein>
<comment type="caution">
    <text evidence="2">The sequence shown here is derived from an EMBL/GenBank/DDBJ whole genome shotgun (WGS) entry which is preliminary data.</text>
</comment>
<gene>
    <name evidence="2" type="ORF">A3G33_04390</name>
</gene>